<dbReference type="AlphaFoldDB" id="A0A1E4SCV3"/>
<evidence type="ECO:0000313" key="6">
    <source>
        <dbReference type="EMBL" id="ODV77339.1"/>
    </source>
</evidence>
<keyword evidence="3" id="KW-0862">Zinc</keyword>
<feature type="compositionally biased region" description="Acidic residues" evidence="4">
    <location>
        <begin position="233"/>
        <end position="255"/>
    </location>
</feature>
<dbReference type="GO" id="GO:0033698">
    <property type="term" value="C:Rpd3L complex"/>
    <property type="evidence" value="ECO:0007669"/>
    <property type="project" value="TreeGrafter"/>
</dbReference>
<feature type="compositionally biased region" description="Basic residues" evidence="4">
    <location>
        <begin position="265"/>
        <end position="279"/>
    </location>
</feature>
<dbReference type="GeneID" id="30982517"/>
<feature type="non-terminal residue" evidence="6">
    <location>
        <position position="389"/>
    </location>
</feature>
<sequence>MSRRSGRSKAYADPNETNEFPEEDETNNYEAEPEDEVEDELEVTRCVCALDELTNSMVNPQLGDVLNKEYHIRIDQGLFIQCDKCSVWQHGYCVGLFTNDEVPEKYWCELCKPDLHIFIYENNEVVRTLYRPVNDKRKKLLIEDLAAGQLTSKTARSRSKRLAASSASPSAAPGDPKASRKERRHYDESYDEQLQKALRESAKESGIPLSSEVKKSESNEKSNSHKKVKTENDLEESENNEQDPSNLEEDRDDETDPKSSETVRKSKPRGSRSNGKSKAHSAQNATPLSKDELTNQASKPRFVSDKSSIYELRKRTGAILEWLGRSQIELEEEKLNKIELFSYKDSETDSQIIVESGSVIKTFDENLKLMESLTEKILNWEQKFGKYAP</sequence>
<evidence type="ECO:0000256" key="2">
    <source>
        <dbReference type="ARBA" id="ARBA00022771"/>
    </source>
</evidence>
<feature type="compositionally biased region" description="Basic and acidic residues" evidence="4">
    <location>
        <begin position="184"/>
        <end position="203"/>
    </location>
</feature>
<evidence type="ECO:0000256" key="3">
    <source>
        <dbReference type="ARBA" id="ARBA00022833"/>
    </source>
</evidence>
<dbReference type="Gene3D" id="3.30.40.10">
    <property type="entry name" value="Zinc/RING finger domain, C3HC4 (zinc finger)"/>
    <property type="match status" value="1"/>
</dbReference>
<evidence type="ECO:0000256" key="4">
    <source>
        <dbReference type="SAM" id="MobiDB-lite"/>
    </source>
</evidence>
<dbReference type="InterPro" id="IPR013083">
    <property type="entry name" value="Znf_RING/FYVE/PHD"/>
</dbReference>
<name>A0A1E4SCV3_9ASCO</name>
<feature type="region of interest" description="Disordered" evidence="4">
    <location>
        <begin position="1"/>
        <end position="39"/>
    </location>
</feature>
<keyword evidence="7" id="KW-1185">Reference proteome</keyword>
<feature type="compositionally biased region" description="Acidic residues" evidence="4">
    <location>
        <begin position="19"/>
        <end position="39"/>
    </location>
</feature>
<dbReference type="InterPro" id="IPR001965">
    <property type="entry name" value="Znf_PHD"/>
</dbReference>
<reference evidence="7" key="1">
    <citation type="submission" date="2016-05" db="EMBL/GenBank/DDBJ databases">
        <title>Comparative genomics of biotechnologically important yeasts.</title>
        <authorList>
            <consortium name="DOE Joint Genome Institute"/>
            <person name="Riley R."/>
            <person name="Haridas S."/>
            <person name="Wolfe K.H."/>
            <person name="Lopes M.R."/>
            <person name="Hittinger C.T."/>
            <person name="Goker M."/>
            <person name="Salamov A."/>
            <person name="Wisecaver J."/>
            <person name="Long T.M."/>
            <person name="Aerts A.L."/>
            <person name="Barry K."/>
            <person name="Choi C."/>
            <person name="Clum A."/>
            <person name="Coughlan A.Y."/>
            <person name="Deshpande S."/>
            <person name="Douglass A.P."/>
            <person name="Hanson S.J."/>
            <person name="Klenk H.-P."/>
            <person name="Labutti K."/>
            <person name="Lapidus A."/>
            <person name="Lindquist E."/>
            <person name="Lipzen A."/>
            <person name="Meier-Kolthoff J.P."/>
            <person name="Ohm R.A."/>
            <person name="Otillar R.P."/>
            <person name="Pangilinan J."/>
            <person name="Peng Y."/>
            <person name="Rokas A."/>
            <person name="Rosa C.A."/>
            <person name="Scheuner C."/>
            <person name="Sibirny A.A."/>
            <person name="Slot J.C."/>
            <person name="Stielow J.B."/>
            <person name="Sun H."/>
            <person name="Kurtzman C.P."/>
            <person name="Blackwell M."/>
            <person name="Grigoriev I.V."/>
            <person name="Jeffries T.W."/>
        </authorList>
    </citation>
    <scope>NUCLEOTIDE SEQUENCE [LARGE SCALE GENOMIC DNA]</scope>
    <source>
        <strain evidence="7">NRRL Y-17324</strain>
    </source>
</reference>
<evidence type="ECO:0000256" key="1">
    <source>
        <dbReference type="ARBA" id="ARBA00022723"/>
    </source>
</evidence>
<dbReference type="PANTHER" id="PTHR47793">
    <property type="entry name" value="HISTONE DEACETYLASE COMPLEX SUBUNIT CTI6"/>
    <property type="match status" value="1"/>
</dbReference>
<feature type="compositionally biased region" description="Basic and acidic residues" evidence="4">
    <location>
        <begin position="212"/>
        <end position="223"/>
    </location>
</feature>
<dbReference type="EMBL" id="KV453915">
    <property type="protein sequence ID" value="ODV77339.1"/>
    <property type="molecule type" value="Genomic_DNA"/>
</dbReference>
<dbReference type="GO" id="GO:0070210">
    <property type="term" value="C:Rpd3L-Expanded complex"/>
    <property type="evidence" value="ECO:0007669"/>
    <property type="project" value="TreeGrafter"/>
</dbReference>
<dbReference type="RefSeq" id="XP_020062461.1">
    <property type="nucleotide sequence ID" value="XM_020208380.2"/>
</dbReference>
<dbReference type="OrthoDB" id="418595at2759"/>
<dbReference type="STRING" id="984487.A0A1E4SCV3"/>
<accession>A0A1E4SCV3</accession>
<dbReference type="Pfam" id="PF20826">
    <property type="entry name" value="PHD_5"/>
    <property type="match status" value="1"/>
</dbReference>
<feature type="compositionally biased region" description="Low complexity" evidence="4">
    <location>
        <begin position="162"/>
        <end position="176"/>
    </location>
</feature>
<dbReference type="InterPro" id="IPR003903">
    <property type="entry name" value="UIM_dom"/>
</dbReference>
<dbReference type="SMART" id="SM00249">
    <property type="entry name" value="PHD"/>
    <property type="match status" value="1"/>
</dbReference>
<dbReference type="InterPro" id="IPR053051">
    <property type="entry name" value="HDAC_complex_subunit"/>
</dbReference>
<gene>
    <name evidence="6" type="ORF">CANTADRAFT_31061</name>
</gene>
<dbReference type="PROSITE" id="PS01359">
    <property type="entry name" value="ZF_PHD_1"/>
    <property type="match status" value="1"/>
</dbReference>
<dbReference type="GO" id="GO:0061186">
    <property type="term" value="P:negative regulation of silent mating-type cassette heterochromatin formation"/>
    <property type="evidence" value="ECO:0007669"/>
    <property type="project" value="TreeGrafter"/>
</dbReference>
<dbReference type="PANTHER" id="PTHR47793:SF1">
    <property type="entry name" value="HISTONE DEACETYLASE COMPLEX SUBUNIT CTI6"/>
    <property type="match status" value="1"/>
</dbReference>
<organism evidence="6 7">
    <name type="scientific">Suhomyces tanzawaensis NRRL Y-17324</name>
    <dbReference type="NCBI Taxonomy" id="984487"/>
    <lineage>
        <taxon>Eukaryota</taxon>
        <taxon>Fungi</taxon>
        <taxon>Dikarya</taxon>
        <taxon>Ascomycota</taxon>
        <taxon>Saccharomycotina</taxon>
        <taxon>Pichiomycetes</taxon>
        <taxon>Debaryomycetaceae</taxon>
        <taxon>Suhomyces</taxon>
    </lineage>
</organism>
<feature type="domain" description="Zinc finger PHD-type" evidence="5">
    <location>
        <begin position="45"/>
        <end position="112"/>
    </location>
</feature>
<dbReference type="SUPFAM" id="SSF57903">
    <property type="entry name" value="FYVE/PHD zinc finger"/>
    <property type="match status" value="1"/>
</dbReference>
<proteinExistence type="predicted"/>
<feature type="region of interest" description="Disordered" evidence="4">
    <location>
        <begin position="152"/>
        <end position="306"/>
    </location>
</feature>
<evidence type="ECO:0000313" key="7">
    <source>
        <dbReference type="Proteomes" id="UP000094285"/>
    </source>
</evidence>
<keyword evidence="1" id="KW-0479">Metal-binding</keyword>
<dbReference type="GO" id="GO:0061188">
    <property type="term" value="P:negative regulation of rDNA heterochromatin formation"/>
    <property type="evidence" value="ECO:0007669"/>
    <property type="project" value="TreeGrafter"/>
</dbReference>
<dbReference type="InterPro" id="IPR019786">
    <property type="entry name" value="Zinc_finger_PHD-type_CS"/>
</dbReference>
<dbReference type="GO" id="GO:0008270">
    <property type="term" value="F:zinc ion binding"/>
    <property type="evidence" value="ECO:0007669"/>
    <property type="project" value="UniProtKB-KW"/>
</dbReference>
<keyword evidence="2" id="KW-0863">Zinc-finger</keyword>
<dbReference type="InterPro" id="IPR011011">
    <property type="entry name" value="Znf_FYVE_PHD"/>
</dbReference>
<evidence type="ECO:0000259" key="5">
    <source>
        <dbReference type="SMART" id="SM00249"/>
    </source>
</evidence>
<dbReference type="Proteomes" id="UP000094285">
    <property type="component" value="Unassembled WGS sequence"/>
</dbReference>
<dbReference type="PROSITE" id="PS50330">
    <property type="entry name" value="UIM"/>
    <property type="match status" value="1"/>
</dbReference>
<protein>
    <recommendedName>
        <fullName evidence="5">Zinc finger PHD-type domain-containing protein</fullName>
    </recommendedName>
</protein>